<keyword evidence="7" id="KW-0206">Cytoskeleton</keyword>
<keyword evidence="12" id="KW-1185">Reference proteome</keyword>
<evidence type="ECO:0000313" key="12">
    <source>
        <dbReference type="Proteomes" id="UP000759537"/>
    </source>
</evidence>
<dbReference type="GO" id="GO:0000743">
    <property type="term" value="P:nuclear migration involved in conjugation with cellular fusion"/>
    <property type="evidence" value="ECO:0007669"/>
    <property type="project" value="TreeGrafter"/>
</dbReference>
<dbReference type="GO" id="GO:0051301">
    <property type="term" value="P:cell division"/>
    <property type="evidence" value="ECO:0007669"/>
    <property type="project" value="UniProtKB-KW"/>
</dbReference>
<dbReference type="PROSITE" id="PS50245">
    <property type="entry name" value="CAP_GLY_2"/>
    <property type="match status" value="1"/>
</dbReference>
<dbReference type="InterPro" id="IPR022157">
    <property type="entry name" value="Dynactin"/>
</dbReference>
<feature type="compositionally biased region" description="Polar residues" evidence="9">
    <location>
        <begin position="83"/>
        <end position="105"/>
    </location>
</feature>
<dbReference type="GO" id="GO:0051286">
    <property type="term" value="C:cell tip"/>
    <property type="evidence" value="ECO:0007669"/>
    <property type="project" value="TreeGrafter"/>
</dbReference>
<sequence>MASAPIDIPIGSIVDISLGRGVVRFCGTTSFSAGKWVGIELSEPVGKNDGSVKGVSYFSCPPNYGVFVKASQVKVVQDPPSLANPSSQPVSRPSLGHSRTPSTGLSRVPSSRSIPPPSPRATSPSKVALGQSTRGSTRLAPPSPTKRSPIPTTHQQGALKRTVLTSRRQSMIEGSSTGTSRDGSPDSAPLVRTSQLRQVSSPMQQPRDRLMPGIAQASTTTLASSPLPPPPPSPPEPLGLNDEELQELRAKIRVLEIKRADDARHVKELETKLSEAETFVALRPKLQAKLVQQQTELIEARRELADARQLSELAEARNLDSLEQLEMAMLDREVAEERAEATQSELEELKEKLAVVEVELEVIKEGASVEGSSSNVASSLAYIQLEKQNARLKEALIRLRDVSQETEQEQRRRIAGMEKDVMSVEDLSAQLESTLIKLANADTQIEDLKLQLDDALGAEELVVQLTERTLMLGEKIEEMRVTIEDLEALKELGEELEENHVETERAMQDEINEKDVQLAERQQRIESLEEACQDLERTIGRFRELVIQLESELEMLRSETQNAQHESATAASQTAAIMSMNLKLQSAATRNQARNIDHELKRIEANEFKEMLDIVQPYLPQIYIETDVDATRCYIFFQRMASKADLINIITANAHNLPESLNGSVSETLVGVCEMRGAIAVLSTLCKRFAATLRCCDVESYINIGRLFQEIAPLEKRIDMHIDLLRRDEFREMECTSDINKIQAQFNHLAETYFKAFDFDLGERELGLVLSLDHDLDVYASSMGLTKTAVEAILNDEDVARDLDGMEPEKSFLEPIQKSLDQCKNAKIVARKLMKRLEELAHESSALKAYLVPQLEGLCNIVSEMVNFGIQLAQQTMPHIDEVRASKTSFQLSKVLSFVNNIASSTVAKICKDTTSWVSLGKAISELVTQTNALFPKTMDHENIVKITGTSPWIIRVEEVKAAMAVNVEAERKVAQLNEEMQGLVRTLKIKDQNIQESAVKIELMERRMEGVKKQAEAVTELEGLLGKAQKQEKYYVEAMEQLQSEFDALAKENGKLKAASNVPEKAAGATTAQSQIALHVDGNLETTHLLELLESFRGAIRFLRMENSYLKGNDSMRELDELPPLPVASSPRLPTPPLDASGLSDTDESDAESTPKVPSVRSLTTETKALYREVIKFSSTPRIVDLSATKTGEGNTKAWVPKKKTPTYQVWERKAQAAHLSRRVQGLLERTSAME</sequence>
<keyword evidence="3" id="KW-0963">Cytoplasm</keyword>
<dbReference type="SMART" id="SM01052">
    <property type="entry name" value="CAP_GLY"/>
    <property type="match status" value="1"/>
</dbReference>
<dbReference type="Gene3D" id="2.30.30.190">
    <property type="entry name" value="CAP Gly-rich-like domain"/>
    <property type="match status" value="1"/>
</dbReference>
<dbReference type="GO" id="GO:0005816">
    <property type="term" value="C:spindle pole body"/>
    <property type="evidence" value="ECO:0007669"/>
    <property type="project" value="TreeGrafter"/>
</dbReference>
<dbReference type="GO" id="GO:0000132">
    <property type="term" value="P:establishment of mitotic spindle orientation"/>
    <property type="evidence" value="ECO:0007669"/>
    <property type="project" value="TreeGrafter"/>
</dbReference>
<evidence type="ECO:0000256" key="7">
    <source>
        <dbReference type="ARBA" id="ARBA00023212"/>
    </source>
</evidence>
<dbReference type="InterPro" id="IPR036859">
    <property type="entry name" value="CAP-Gly_dom_sf"/>
</dbReference>
<comment type="subcellular location">
    <subcellularLocation>
        <location evidence="1">Cytoplasm</location>
        <location evidence="1">Cytoskeleton</location>
    </subcellularLocation>
</comment>
<evidence type="ECO:0000256" key="6">
    <source>
        <dbReference type="ARBA" id="ARBA00023054"/>
    </source>
</evidence>
<reference evidence="11" key="2">
    <citation type="journal article" date="2020" name="Nat. Commun.">
        <title>Large-scale genome sequencing of mycorrhizal fungi provides insights into the early evolution of symbiotic traits.</title>
        <authorList>
            <person name="Miyauchi S."/>
            <person name="Kiss E."/>
            <person name="Kuo A."/>
            <person name="Drula E."/>
            <person name="Kohler A."/>
            <person name="Sanchez-Garcia M."/>
            <person name="Morin E."/>
            <person name="Andreopoulos B."/>
            <person name="Barry K.W."/>
            <person name="Bonito G."/>
            <person name="Buee M."/>
            <person name="Carver A."/>
            <person name="Chen C."/>
            <person name="Cichocki N."/>
            <person name="Clum A."/>
            <person name="Culley D."/>
            <person name="Crous P.W."/>
            <person name="Fauchery L."/>
            <person name="Girlanda M."/>
            <person name="Hayes R.D."/>
            <person name="Keri Z."/>
            <person name="LaButti K."/>
            <person name="Lipzen A."/>
            <person name="Lombard V."/>
            <person name="Magnuson J."/>
            <person name="Maillard F."/>
            <person name="Murat C."/>
            <person name="Nolan M."/>
            <person name="Ohm R.A."/>
            <person name="Pangilinan J."/>
            <person name="Pereira M.F."/>
            <person name="Perotto S."/>
            <person name="Peter M."/>
            <person name="Pfister S."/>
            <person name="Riley R."/>
            <person name="Sitrit Y."/>
            <person name="Stielow J.B."/>
            <person name="Szollosi G."/>
            <person name="Zifcakova L."/>
            <person name="Stursova M."/>
            <person name="Spatafora J.W."/>
            <person name="Tedersoo L."/>
            <person name="Vaario L.M."/>
            <person name="Yamada A."/>
            <person name="Yan M."/>
            <person name="Wang P."/>
            <person name="Xu J."/>
            <person name="Bruns T."/>
            <person name="Baldrian P."/>
            <person name="Vilgalys R."/>
            <person name="Dunand C."/>
            <person name="Henrissat B."/>
            <person name="Grigoriev I.V."/>
            <person name="Hibbett D."/>
            <person name="Nagy L.G."/>
            <person name="Martin F.M."/>
        </authorList>
    </citation>
    <scope>NUCLEOTIDE SEQUENCE</scope>
    <source>
        <strain evidence="11">Prilba</strain>
    </source>
</reference>
<dbReference type="Proteomes" id="UP000759537">
    <property type="component" value="Unassembled WGS sequence"/>
</dbReference>
<dbReference type="Pfam" id="PF01302">
    <property type="entry name" value="CAP_GLY"/>
    <property type="match status" value="1"/>
</dbReference>
<gene>
    <name evidence="11" type="ORF">DFH94DRAFT_737456</name>
</gene>
<feature type="compositionally biased region" description="Pro residues" evidence="9">
    <location>
        <begin position="226"/>
        <end position="237"/>
    </location>
</feature>
<evidence type="ECO:0000256" key="8">
    <source>
        <dbReference type="SAM" id="Coils"/>
    </source>
</evidence>
<protein>
    <submittedName>
        <fullName evidence="11">Dynein associated protein-domain-containing protein</fullName>
    </submittedName>
</protein>
<dbReference type="SUPFAM" id="SSF74924">
    <property type="entry name" value="Cap-Gly domain"/>
    <property type="match status" value="1"/>
</dbReference>
<feature type="domain" description="CAP-Gly" evidence="10">
    <location>
        <begin position="27"/>
        <end position="69"/>
    </location>
</feature>
<dbReference type="AlphaFoldDB" id="A0A9P5MX82"/>
<comment type="similarity">
    <text evidence="2">Belongs to the dynactin 150 kDa subunit family.</text>
</comment>
<dbReference type="GO" id="GO:0005819">
    <property type="term" value="C:spindle"/>
    <property type="evidence" value="ECO:0007669"/>
    <property type="project" value="UniProtKB-SubCell"/>
</dbReference>
<comment type="caution">
    <text evidence="11">The sequence shown here is derived from an EMBL/GenBank/DDBJ whole genome shotgun (WGS) entry which is preliminary data.</text>
</comment>
<keyword evidence="4" id="KW-0493">Microtubule</keyword>
<feature type="region of interest" description="Disordered" evidence="9">
    <location>
        <begin position="78"/>
        <end position="240"/>
    </location>
</feature>
<evidence type="ECO:0000256" key="1">
    <source>
        <dbReference type="ARBA" id="ARBA00004245"/>
    </source>
</evidence>
<dbReference type="PROSITE" id="PS00845">
    <property type="entry name" value="CAP_GLY_1"/>
    <property type="match status" value="1"/>
</dbReference>
<proteinExistence type="inferred from homology"/>
<evidence type="ECO:0000256" key="5">
    <source>
        <dbReference type="ARBA" id="ARBA00023017"/>
    </source>
</evidence>
<evidence type="ECO:0000256" key="4">
    <source>
        <dbReference type="ARBA" id="ARBA00022701"/>
    </source>
</evidence>
<evidence type="ECO:0000256" key="3">
    <source>
        <dbReference type="ARBA" id="ARBA00022490"/>
    </source>
</evidence>
<feature type="coiled-coil region" evidence="8">
    <location>
        <begin position="283"/>
        <end position="606"/>
    </location>
</feature>
<dbReference type="Pfam" id="PF12455">
    <property type="entry name" value="Dynactin"/>
    <property type="match status" value="1"/>
</dbReference>
<name>A0A9P5MX82_9AGAM</name>
<keyword evidence="6 8" id="KW-0175">Coiled coil</keyword>
<dbReference type="GO" id="GO:0030286">
    <property type="term" value="C:dynein complex"/>
    <property type="evidence" value="ECO:0007669"/>
    <property type="project" value="UniProtKB-KW"/>
</dbReference>
<dbReference type="PANTHER" id="PTHR18916:SF89">
    <property type="entry name" value="CAP-GLY DOMAIN-CONTAINING PROTEIN"/>
    <property type="match status" value="1"/>
</dbReference>
<feature type="compositionally biased region" description="Polar residues" evidence="9">
    <location>
        <begin position="192"/>
        <end position="204"/>
    </location>
</feature>
<evidence type="ECO:0000313" key="11">
    <source>
        <dbReference type="EMBL" id="KAF8481025.1"/>
    </source>
</evidence>
<dbReference type="GO" id="GO:0005874">
    <property type="term" value="C:microtubule"/>
    <property type="evidence" value="ECO:0007669"/>
    <property type="project" value="UniProtKB-KW"/>
</dbReference>
<dbReference type="PANTHER" id="PTHR18916">
    <property type="entry name" value="DYNACTIN 1-RELATED MICROTUBULE-BINDING"/>
    <property type="match status" value="1"/>
</dbReference>
<accession>A0A9P5MX82</accession>
<organism evidence="11 12">
    <name type="scientific">Russula ochroleuca</name>
    <dbReference type="NCBI Taxonomy" id="152965"/>
    <lineage>
        <taxon>Eukaryota</taxon>
        <taxon>Fungi</taxon>
        <taxon>Dikarya</taxon>
        <taxon>Basidiomycota</taxon>
        <taxon>Agaricomycotina</taxon>
        <taxon>Agaricomycetes</taxon>
        <taxon>Russulales</taxon>
        <taxon>Russulaceae</taxon>
        <taxon>Russula</taxon>
    </lineage>
</organism>
<feature type="compositionally biased region" description="Polar residues" evidence="9">
    <location>
        <begin position="163"/>
        <end position="182"/>
    </location>
</feature>
<evidence type="ECO:0000256" key="9">
    <source>
        <dbReference type="SAM" id="MobiDB-lite"/>
    </source>
</evidence>
<dbReference type="EMBL" id="WHVB01000007">
    <property type="protein sequence ID" value="KAF8481025.1"/>
    <property type="molecule type" value="Genomic_DNA"/>
</dbReference>
<dbReference type="GO" id="GO:0005814">
    <property type="term" value="C:centriole"/>
    <property type="evidence" value="ECO:0007669"/>
    <property type="project" value="UniProtKB-SubCell"/>
</dbReference>
<feature type="coiled-coil region" evidence="8">
    <location>
        <begin position="960"/>
        <end position="1060"/>
    </location>
</feature>
<evidence type="ECO:0000259" key="10">
    <source>
        <dbReference type="PROSITE" id="PS50245"/>
    </source>
</evidence>
<evidence type="ECO:0000256" key="2">
    <source>
        <dbReference type="ARBA" id="ARBA00011010"/>
    </source>
</evidence>
<reference evidence="11" key="1">
    <citation type="submission" date="2019-10" db="EMBL/GenBank/DDBJ databases">
        <authorList>
            <consortium name="DOE Joint Genome Institute"/>
            <person name="Kuo A."/>
            <person name="Miyauchi S."/>
            <person name="Kiss E."/>
            <person name="Drula E."/>
            <person name="Kohler A."/>
            <person name="Sanchez-Garcia M."/>
            <person name="Andreopoulos B."/>
            <person name="Barry K.W."/>
            <person name="Bonito G."/>
            <person name="Buee M."/>
            <person name="Carver A."/>
            <person name="Chen C."/>
            <person name="Cichocki N."/>
            <person name="Clum A."/>
            <person name="Culley D."/>
            <person name="Crous P.W."/>
            <person name="Fauchery L."/>
            <person name="Girlanda M."/>
            <person name="Hayes R."/>
            <person name="Keri Z."/>
            <person name="LaButti K."/>
            <person name="Lipzen A."/>
            <person name="Lombard V."/>
            <person name="Magnuson J."/>
            <person name="Maillard F."/>
            <person name="Morin E."/>
            <person name="Murat C."/>
            <person name="Nolan M."/>
            <person name="Ohm R."/>
            <person name="Pangilinan J."/>
            <person name="Pereira M."/>
            <person name="Perotto S."/>
            <person name="Peter M."/>
            <person name="Riley R."/>
            <person name="Sitrit Y."/>
            <person name="Stielow B."/>
            <person name="Szollosi G."/>
            <person name="Zifcakova L."/>
            <person name="Stursova M."/>
            <person name="Spatafora J.W."/>
            <person name="Tedersoo L."/>
            <person name="Vaario L.-M."/>
            <person name="Yamada A."/>
            <person name="Yan M."/>
            <person name="Wang P."/>
            <person name="Xu J."/>
            <person name="Bruns T."/>
            <person name="Baldrian P."/>
            <person name="Vilgalys R."/>
            <person name="Henrissat B."/>
            <person name="Grigoriev I.V."/>
            <person name="Hibbett D."/>
            <person name="Nagy L.G."/>
            <person name="Martin F.M."/>
        </authorList>
    </citation>
    <scope>NUCLEOTIDE SEQUENCE</scope>
    <source>
        <strain evidence="11">Prilba</strain>
    </source>
</reference>
<dbReference type="OrthoDB" id="2130750at2759"/>
<keyword evidence="5" id="KW-0243">Dynein</keyword>
<dbReference type="InterPro" id="IPR000938">
    <property type="entry name" value="CAP-Gly_domain"/>
</dbReference>
<feature type="region of interest" description="Disordered" evidence="9">
    <location>
        <begin position="1121"/>
        <end position="1163"/>
    </location>
</feature>